<gene>
    <name evidence="2" type="ORF">CDV49_15265</name>
</gene>
<feature type="domain" description="TniQ" evidence="1">
    <location>
        <begin position="15"/>
        <end position="150"/>
    </location>
</feature>
<sequence length="160" mass="17779">MISGRKDPRCNSCDLRTAPRETLPSYLSRLAASKGVTTGDLAYDLGVSMKRFLQADEAAVDALARWAKLSAAEVEEMLSWTGVPIGNVRLQFRGEPVVSRALRNPAVQGCPVCLREDAATNPAEPLSAMVMRGHWQMREVCVCLRHRRLLVTLWTEQELL</sequence>
<name>A0A212A942_9RHOB</name>
<dbReference type="Pfam" id="PF06527">
    <property type="entry name" value="TniQ"/>
    <property type="match status" value="1"/>
</dbReference>
<evidence type="ECO:0000259" key="1">
    <source>
        <dbReference type="Pfam" id="PF06527"/>
    </source>
</evidence>
<organism evidence="2 3">
    <name type="scientific">Haematobacter genomosp. 1</name>
    <dbReference type="NCBI Taxonomy" id="366618"/>
    <lineage>
        <taxon>Bacteria</taxon>
        <taxon>Pseudomonadati</taxon>
        <taxon>Pseudomonadota</taxon>
        <taxon>Alphaproteobacteria</taxon>
        <taxon>Rhodobacterales</taxon>
        <taxon>Paracoccaceae</taxon>
        <taxon>Haematobacter</taxon>
    </lineage>
</organism>
<dbReference type="EMBL" id="NIPW01000028">
    <property type="protein sequence ID" value="OWJ76406.1"/>
    <property type="molecule type" value="Genomic_DNA"/>
</dbReference>
<protein>
    <recommendedName>
        <fullName evidence="1">TniQ domain-containing protein</fullName>
    </recommendedName>
</protein>
<dbReference type="Proteomes" id="UP000196878">
    <property type="component" value="Unassembled WGS sequence"/>
</dbReference>
<accession>A0A212A942</accession>
<reference evidence="2 3" key="1">
    <citation type="submission" date="2016-12" db="EMBL/GenBank/DDBJ databases">
        <title>Comparison of Traditional DNA-DNA Hybridization with In Silico Genomic Analysis.</title>
        <authorList>
            <person name="Nicholson A.C."/>
            <person name="Humrighouse B.W."/>
            <person name="Graziano J."/>
            <person name="Lasker B."/>
            <person name="Whitney A.M."/>
            <person name="Mcquiston J.R."/>
        </authorList>
    </citation>
    <scope>NUCLEOTIDE SEQUENCE [LARGE SCALE GENOMIC DNA]</scope>
    <source>
        <strain evidence="2 3">H2240</strain>
    </source>
</reference>
<dbReference type="OrthoDB" id="7595282at2"/>
<evidence type="ECO:0000313" key="3">
    <source>
        <dbReference type="Proteomes" id="UP000196878"/>
    </source>
</evidence>
<dbReference type="InterPro" id="IPR009492">
    <property type="entry name" value="TniQ"/>
</dbReference>
<comment type="caution">
    <text evidence="2">The sequence shown here is derived from an EMBL/GenBank/DDBJ whole genome shotgun (WGS) entry which is preliminary data.</text>
</comment>
<keyword evidence="3" id="KW-1185">Reference proteome</keyword>
<dbReference type="AlphaFoldDB" id="A0A212A942"/>
<proteinExistence type="predicted"/>
<evidence type="ECO:0000313" key="2">
    <source>
        <dbReference type="EMBL" id="OWJ76406.1"/>
    </source>
</evidence>